<keyword evidence="3 8" id="KW-0819">tRNA processing</keyword>
<feature type="binding site" evidence="8">
    <location>
        <position position="131"/>
    </location>
    <ligand>
        <name>Fe cation</name>
        <dbReference type="ChEBI" id="CHEBI:24875"/>
    </ligand>
</feature>
<dbReference type="GO" id="GO:0005506">
    <property type="term" value="F:iron ion binding"/>
    <property type="evidence" value="ECO:0007669"/>
    <property type="project" value="UniProtKB-UniRule"/>
</dbReference>
<evidence type="ECO:0000256" key="7">
    <source>
        <dbReference type="ARBA" id="ARBA00048117"/>
    </source>
</evidence>
<dbReference type="EC" id="2.3.1.234" evidence="8"/>
<accession>A0A7J2U6G0</accession>
<dbReference type="SUPFAM" id="SSF53067">
    <property type="entry name" value="Actin-like ATPase domain"/>
    <property type="match status" value="1"/>
</dbReference>
<comment type="cofactor">
    <cofactor evidence="8">
        <name>Fe(2+)</name>
        <dbReference type="ChEBI" id="CHEBI:29033"/>
    </cofactor>
    <text evidence="8">Binds 1 Fe(2+) ion per subunit.</text>
</comment>
<feature type="binding site" evidence="8">
    <location>
        <position position="265"/>
    </location>
    <ligand>
        <name>substrate</name>
    </ligand>
</feature>
<dbReference type="NCBIfam" id="TIGR03722">
    <property type="entry name" value="arch_KAE1"/>
    <property type="match status" value="1"/>
</dbReference>
<evidence type="ECO:0000256" key="3">
    <source>
        <dbReference type="ARBA" id="ARBA00022694"/>
    </source>
</evidence>
<evidence type="ECO:0000313" key="10">
    <source>
        <dbReference type="EMBL" id="HEM67917.1"/>
    </source>
</evidence>
<name>A0A7J2U6G0_9CREN</name>
<dbReference type="AlphaFoldDB" id="A0A7J2U6G0"/>
<dbReference type="EMBL" id="DSEU01000070">
    <property type="protein sequence ID" value="HEM67917.1"/>
    <property type="molecule type" value="Genomic_DNA"/>
</dbReference>
<gene>
    <name evidence="8 10" type="primary">kae1</name>
    <name evidence="10" type="ORF">ENO26_10210</name>
</gene>
<dbReference type="Gene3D" id="3.30.420.40">
    <property type="match status" value="2"/>
</dbReference>
<keyword evidence="2 8" id="KW-0808">Transferase</keyword>
<dbReference type="PRINTS" id="PR00789">
    <property type="entry name" value="OSIALOPTASE"/>
</dbReference>
<dbReference type="GO" id="GO:0000408">
    <property type="term" value="C:EKC/KEOPS complex"/>
    <property type="evidence" value="ECO:0007669"/>
    <property type="project" value="InterPro"/>
</dbReference>
<dbReference type="InterPro" id="IPR034680">
    <property type="entry name" value="Kae1_archaea_euk"/>
</dbReference>
<comment type="similarity">
    <text evidence="8">Belongs to the KAE1 / TsaD family.</text>
</comment>
<dbReference type="PROSITE" id="PS01016">
    <property type="entry name" value="GLYCOPROTEASE"/>
    <property type="match status" value="1"/>
</dbReference>
<dbReference type="InterPro" id="IPR017860">
    <property type="entry name" value="Peptidase_M22_CS"/>
</dbReference>
<dbReference type="PANTHER" id="PTHR11735">
    <property type="entry name" value="TRNA N6-ADENOSINE THREONYLCARBAMOYLTRANSFERASE"/>
    <property type="match status" value="1"/>
</dbReference>
<dbReference type="GO" id="GO:0061711">
    <property type="term" value="F:tRNA N(6)-L-threonylcarbamoyladenine synthase activity"/>
    <property type="evidence" value="ECO:0007669"/>
    <property type="project" value="UniProtKB-EC"/>
</dbReference>
<evidence type="ECO:0000256" key="6">
    <source>
        <dbReference type="ARBA" id="ARBA00023315"/>
    </source>
</evidence>
<dbReference type="Pfam" id="PF00814">
    <property type="entry name" value="TsaD"/>
    <property type="match status" value="1"/>
</dbReference>
<evidence type="ECO:0000256" key="1">
    <source>
        <dbReference type="ARBA" id="ARBA00022490"/>
    </source>
</evidence>
<dbReference type="InterPro" id="IPR017861">
    <property type="entry name" value="KAE1/TsaD"/>
</dbReference>
<comment type="function">
    <text evidence="8">Required for the formation of a threonylcarbamoyl group on adenosine at position 37 (t(6)A37) in tRNAs that read codons beginning with adenine. Is probably involved in the transfer of the threonylcarbamoyl moiety of threonylcarbamoyl-AMP (TC-AMP) to the N6 group of A37.</text>
</comment>
<dbReference type="InterPro" id="IPR043129">
    <property type="entry name" value="ATPase_NBD"/>
</dbReference>
<evidence type="ECO:0000256" key="8">
    <source>
        <dbReference type="HAMAP-Rule" id="MF_01446"/>
    </source>
</evidence>
<reference evidence="10" key="1">
    <citation type="journal article" date="2020" name="mSystems">
        <title>Genome- and Community-Level Interaction Insights into Carbon Utilization and Element Cycling Functions of Hydrothermarchaeota in Hydrothermal Sediment.</title>
        <authorList>
            <person name="Zhou Z."/>
            <person name="Liu Y."/>
            <person name="Xu W."/>
            <person name="Pan J."/>
            <person name="Luo Z.H."/>
            <person name="Li M."/>
        </authorList>
    </citation>
    <scope>NUCLEOTIDE SEQUENCE [LARGE SCALE GENOMIC DNA]</scope>
    <source>
        <strain evidence="10">SpSt-125</strain>
    </source>
</reference>
<feature type="binding site" evidence="8">
    <location>
        <position position="184"/>
    </location>
    <ligand>
        <name>substrate</name>
    </ligand>
</feature>
<dbReference type="GO" id="GO:0002949">
    <property type="term" value="P:tRNA threonylcarbamoyladenosine modification"/>
    <property type="evidence" value="ECO:0007669"/>
    <property type="project" value="UniProtKB-UniRule"/>
</dbReference>
<feature type="binding site" evidence="8">
    <location>
        <begin position="131"/>
        <end position="135"/>
    </location>
    <ligand>
        <name>substrate</name>
    </ligand>
</feature>
<evidence type="ECO:0000256" key="5">
    <source>
        <dbReference type="ARBA" id="ARBA00023004"/>
    </source>
</evidence>
<feature type="domain" description="Gcp-like" evidence="9">
    <location>
        <begin position="30"/>
        <end position="300"/>
    </location>
</feature>
<keyword evidence="5 8" id="KW-0408">Iron</keyword>
<comment type="caution">
    <text evidence="8">Lacks conserved residue(s) required for the propagation of feature annotation.</text>
</comment>
<dbReference type="GO" id="GO:0005737">
    <property type="term" value="C:cytoplasm"/>
    <property type="evidence" value="ECO:0007669"/>
    <property type="project" value="UniProtKB-SubCell"/>
</dbReference>
<evidence type="ECO:0000256" key="4">
    <source>
        <dbReference type="ARBA" id="ARBA00022723"/>
    </source>
</evidence>
<comment type="subcellular location">
    <subcellularLocation>
        <location evidence="8">Cytoplasm</location>
    </subcellularLocation>
</comment>
<dbReference type="NCBIfam" id="TIGR00329">
    <property type="entry name" value="gcp_kae1"/>
    <property type="match status" value="1"/>
</dbReference>
<proteinExistence type="inferred from homology"/>
<keyword evidence="6 8" id="KW-0012">Acyltransferase</keyword>
<organism evidence="10">
    <name type="scientific">Ignisphaera aggregans</name>
    <dbReference type="NCBI Taxonomy" id="334771"/>
    <lineage>
        <taxon>Archaea</taxon>
        <taxon>Thermoproteota</taxon>
        <taxon>Thermoprotei</taxon>
        <taxon>Desulfurococcales</taxon>
        <taxon>Desulfurococcaceae</taxon>
        <taxon>Ignisphaera</taxon>
    </lineage>
</organism>
<feature type="binding site" evidence="8">
    <location>
        <position position="293"/>
    </location>
    <ligand>
        <name>Fe cation</name>
        <dbReference type="ChEBI" id="CHEBI:24875"/>
    </ligand>
</feature>
<sequence>MIVLGIESSAHTFGVGIVTEYKENFILADERIQYVPKHGGIHPRESSRFLAEKAPMVIEKAFEKASLQLDDINAIAVALGPGLGPCLRVGATAARALASFLKKPLVPVNHAVAHIEIGLKMTGLQDPVVVYLSGGNTAVIAYVEKRYRIFGETLDIALGNLLDTFARETSLGPPYVVAGMHVVDKCAESGKKFLDDFPYVVKGQDVAFSGLLTTALRAYRRGLDIHDICLTMREIAYNSVLEVAARCLMHTRKKEVMLVGGVAASPILREKFAKMAEKYNAIVGVVPPQYAVDNGVMIAWTGLLAFKSGLTIDLRSAIVKQRWRVDEVEIIWK</sequence>
<dbReference type="HAMAP" id="MF_01446">
    <property type="entry name" value="Kae1"/>
    <property type="match status" value="1"/>
</dbReference>
<keyword evidence="1 8" id="KW-0963">Cytoplasm</keyword>
<feature type="binding site" evidence="8">
    <location>
        <position position="114"/>
    </location>
    <ligand>
        <name>Fe cation</name>
        <dbReference type="ChEBI" id="CHEBI:24875"/>
    </ligand>
</feature>
<keyword evidence="4 8" id="KW-0479">Metal-binding</keyword>
<dbReference type="PANTHER" id="PTHR11735:SF14">
    <property type="entry name" value="TRNA N6-ADENOSINE THREONYLCARBAMOYLTRANSFERASE"/>
    <property type="match status" value="1"/>
</dbReference>
<evidence type="ECO:0000256" key="2">
    <source>
        <dbReference type="ARBA" id="ARBA00022679"/>
    </source>
</evidence>
<dbReference type="InterPro" id="IPR000905">
    <property type="entry name" value="Gcp-like_dom"/>
</dbReference>
<comment type="catalytic activity">
    <reaction evidence="7 8">
        <text>L-threonylcarbamoyladenylate + adenosine(37) in tRNA = N(6)-L-threonylcarbamoyladenosine(37) in tRNA + AMP + H(+)</text>
        <dbReference type="Rhea" id="RHEA:37059"/>
        <dbReference type="Rhea" id="RHEA-COMP:10162"/>
        <dbReference type="Rhea" id="RHEA-COMP:10163"/>
        <dbReference type="ChEBI" id="CHEBI:15378"/>
        <dbReference type="ChEBI" id="CHEBI:73682"/>
        <dbReference type="ChEBI" id="CHEBI:74411"/>
        <dbReference type="ChEBI" id="CHEBI:74418"/>
        <dbReference type="ChEBI" id="CHEBI:456215"/>
        <dbReference type="EC" id="2.3.1.234"/>
    </reaction>
</comment>
<feature type="binding site" evidence="8">
    <location>
        <position position="110"/>
    </location>
    <ligand>
        <name>Fe cation</name>
        <dbReference type="ChEBI" id="CHEBI:24875"/>
    </ligand>
</feature>
<comment type="caution">
    <text evidence="10">The sequence shown here is derived from an EMBL/GenBank/DDBJ whole genome shotgun (WGS) entry which is preliminary data.</text>
</comment>
<feature type="binding site" evidence="8">
    <location>
        <position position="163"/>
    </location>
    <ligand>
        <name>substrate</name>
    </ligand>
</feature>
<protein>
    <recommendedName>
        <fullName evidence="8">tRNA N6-adenosine threonylcarbamoyltransferase</fullName>
        <ecNumber evidence="8">2.3.1.234</ecNumber>
    </recommendedName>
    <alternativeName>
        <fullName evidence="8">N6-L-threonylcarbamoyladenine synthase</fullName>
        <shortName evidence="8">t(6)A synthase</shortName>
    </alternativeName>
    <alternativeName>
        <fullName evidence="8">t(6)A37 threonylcarbamoyladenosine biosynthesis protein Kae1</fullName>
    </alternativeName>
    <alternativeName>
        <fullName evidence="8">tRNA threonylcarbamoyladenosine biosynthesis protein Kae1</fullName>
    </alternativeName>
</protein>
<evidence type="ECO:0000259" key="9">
    <source>
        <dbReference type="Pfam" id="PF00814"/>
    </source>
</evidence>